<reference evidence="1 2" key="1">
    <citation type="journal article" date="2019" name="Sci. Rep.">
        <title>Orb-weaving spider Araneus ventricosus genome elucidates the spidroin gene catalogue.</title>
        <authorList>
            <person name="Kono N."/>
            <person name="Nakamura H."/>
            <person name="Ohtoshi R."/>
            <person name="Moran D.A.P."/>
            <person name="Shinohara A."/>
            <person name="Yoshida Y."/>
            <person name="Fujiwara M."/>
            <person name="Mori M."/>
            <person name="Tomita M."/>
            <person name="Arakawa K."/>
        </authorList>
    </citation>
    <scope>NUCLEOTIDE SEQUENCE [LARGE SCALE GENOMIC DNA]</scope>
</reference>
<evidence type="ECO:0000313" key="1">
    <source>
        <dbReference type="EMBL" id="GBM97065.1"/>
    </source>
</evidence>
<proteinExistence type="predicted"/>
<gene>
    <name evidence="1" type="ORF">AVEN_2768_1</name>
</gene>
<dbReference type="Proteomes" id="UP000499080">
    <property type="component" value="Unassembled WGS sequence"/>
</dbReference>
<protein>
    <submittedName>
        <fullName evidence="1">Uncharacterized protein</fullName>
    </submittedName>
</protein>
<name>A0A4Y2K5J1_ARAVE</name>
<sequence>MAIAGHDPNPTVGGMHYHRQRASPAIIETTREARPRLLIRGLLMHVLVVPPSGNTKK</sequence>
<evidence type="ECO:0000313" key="2">
    <source>
        <dbReference type="Proteomes" id="UP000499080"/>
    </source>
</evidence>
<comment type="caution">
    <text evidence="1">The sequence shown here is derived from an EMBL/GenBank/DDBJ whole genome shotgun (WGS) entry which is preliminary data.</text>
</comment>
<accession>A0A4Y2K5J1</accession>
<dbReference type="AlphaFoldDB" id="A0A4Y2K5J1"/>
<dbReference type="EMBL" id="BGPR01193156">
    <property type="protein sequence ID" value="GBM97065.1"/>
    <property type="molecule type" value="Genomic_DNA"/>
</dbReference>
<organism evidence="1 2">
    <name type="scientific">Araneus ventricosus</name>
    <name type="common">Orbweaver spider</name>
    <name type="synonym">Epeira ventricosa</name>
    <dbReference type="NCBI Taxonomy" id="182803"/>
    <lineage>
        <taxon>Eukaryota</taxon>
        <taxon>Metazoa</taxon>
        <taxon>Ecdysozoa</taxon>
        <taxon>Arthropoda</taxon>
        <taxon>Chelicerata</taxon>
        <taxon>Arachnida</taxon>
        <taxon>Araneae</taxon>
        <taxon>Araneomorphae</taxon>
        <taxon>Entelegynae</taxon>
        <taxon>Araneoidea</taxon>
        <taxon>Araneidae</taxon>
        <taxon>Araneus</taxon>
    </lineage>
</organism>
<keyword evidence="2" id="KW-1185">Reference proteome</keyword>
<feature type="non-terminal residue" evidence="1">
    <location>
        <position position="57"/>
    </location>
</feature>